<evidence type="ECO:0000313" key="1">
    <source>
        <dbReference type="EMBL" id="KAF9502278.1"/>
    </source>
</evidence>
<keyword evidence="2" id="KW-1185">Reference proteome</keyword>
<comment type="caution">
    <text evidence="1">The sequence shown here is derived from an EMBL/GenBank/DDBJ whole genome shotgun (WGS) entry which is preliminary data.</text>
</comment>
<dbReference type="OrthoDB" id="1684102at2759"/>
<dbReference type="EMBL" id="MU154521">
    <property type="protein sequence ID" value="KAF9502278.1"/>
    <property type="molecule type" value="Genomic_DNA"/>
</dbReference>
<dbReference type="AlphaFoldDB" id="A0A9P6A989"/>
<reference evidence="1" key="1">
    <citation type="submission" date="2020-11" db="EMBL/GenBank/DDBJ databases">
        <authorList>
            <consortium name="DOE Joint Genome Institute"/>
            <person name="Ahrendt S."/>
            <person name="Riley R."/>
            <person name="Andreopoulos W."/>
            <person name="Labutti K."/>
            <person name="Pangilinan J."/>
            <person name="Ruiz-Duenas F.J."/>
            <person name="Barrasa J.M."/>
            <person name="Sanchez-Garcia M."/>
            <person name="Camarero S."/>
            <person name="Miyauchi S."/>
            <person name="Serrano A."/>
            <person name="Linde D."/>
            <person name="Babiker R."/>
            <person name="Drula E."/>
            <person name="Ayuso-Fernandez I."/>
            <person name="Pacheco R."/>
            <person name="Padilla G."/>
            <person name="Ferreira P."/>
            <person name="Barriuso J."/>
            <person name="Kellner H."/>
            <person name="Castanera R."/>
            <person name="Alfaro M."/>
            <person name="Ramirez L."/>
            <person name="Pisabarro A.G."/>
            <person name="Kuo A."/>
            <person name="Tritt A."/>
            <person name="Lipzen A."/>
            <person name="He G."/>
            <person name="Yan M."/>
            <person name="Ng V."/>
            <person name="Cullen D."/>
            <person name="Martin F."/>
            <person name="Rosso M.-N."/>
            <person name="Henrissat B."/>
            <person name="Hibbett D."/>
            <person name="Martinez A.T."/>
            <person name="Grigoriev I.V."/>
        </authorList>
    </citation>
    <scope>NUCLEOTIDE SEQUENCE</scope>
    <source>
        <strain evidence="1">ATCC 90797</strain>
    </source>
</reference>
<gene>
    <name evidence="1" type="ORF">BDN71DRAFT_1437819</name>
</gene>
<dbReference type="Proteomes" id="UP000807025">
    <property type="component" value="Unassembled WGS sequence"/>
</dbReference>
<proteinExistence type="predicted"/>
<protein>
    <submittedName>
        <fullName evidence="1">Uncharacterized protein</fullName>
    </submittedName>
</protein>
<organism evidence="1 2">
    <name type="scientific">Pleurotus eryngii</name>
    <name type="common">Boletus of the steppes</name>
    <dbReference type="NCBI Taxonomy" id="5323"/>
    <lineage>
        <taxon>Eukaryota</taxon>
        <taxon>Fungi</taxon>
        <taxon>Dikarya</taxon>
        <taxon>Basidiomycota</taxon>
        <taxon>Agaricomycotina</taxon>
        <taxon>Agaricomycetes</taxon>
        <taxon>Agaricomycetidae</taxon>
        <taxon>Agaricales</taxon>
        <taxon>Pleurotineae</taxon>
        <taxon>Pleurotaceae</taxon>
        <taxon>Pleurotus</taxon>
    </lineage>
</organism>
<sequence>MLRILQSWRAGLAGCAVALLLRYYQSHSFDKASVSSQTADVTAIILNWSRFPNVVKIASVLCDPNLNSVIRNVTIWNNNPAPLSIAVRFSRG</sequence>
<evidence type="ECO:0000313" key="2">
    <source>
        <dbReference type="Proteomes" id="UP000807025"/>
    </source>
</evidence>
<accession>A0A9P6A989</accession>
<name>A0A9P6A989_PLEER</name>